<accession>A0A378WDU0</accession>
<dbReference type="Proteomes" id="UP000255389">
    <property type="component" value="Unassembled WGS sequence"/>
</dbReference>
<gene>
    <name evidence="1" type="ORF">NCTC1542_06770</name>
</gene>
<name>A0A378WDU0_MYCFO</name>
<protein>
    <submittedName>
        <fullName evidence="1">Uncharacterized protein</fullName>
    </submittedName>
</protein>
<evidence type="ECO:0000313" key="2">
    <source>
        <dbReference type="Proteomes" id="UP000255389"/>
    </source>
</evidence>
<evidence type="ECO:0000313" key="1">
    <source>
        <dbReference type="EMBL" id="SUA31416.1"/>
    </source>
</evidence>
<dbReference type="AlphaFoldDB" id="A0A378WDU0"/>
<organism evidence="1 2">
    <name type="scientific">Mycolicibacterium fortuitum</name>
    <name type="common">Mycobacterium fortuitum</name>
    <dbReference type="NCBI Taxonomy" id="1766"/>
    <lineage>
        <taxon>Bacteria</taxon>
        <taxon>Bacillati</taxon>
        <taxon>Actinomycetota</taxon>
        <taxon>Actinomycetes</taxon>
        <taxon>Mycobacteriales</taxon>
        <taxon>Mycobacteriaceae</taxon>
        <taxon>Mycolicibacterium</taxon>
    </lineage>
</organism>
<reference evidence="1 2" key="1">
    <citation type="submission" date="2018-06" db="EMBL/GenBank/DDBJ databases">
        <authorList>
            <consortium name="Pathogen Informatics"/>
            <person name="Doyle S."/>
        </authorList>
    </citation>
    <scope>NUCLEOTIDE SEQUENCE [LARGE SCALE GENOMIC DNA]</scope>
    <source>
        <strain evidence="1 2">NCTC1542</strain>
    </source>
</reference>
<proteinExistence type="predicted"/>
<dbReference type="EMBL" id="UGQY01000006">
    <property type="protein sequence ID" value="SUA31416.1"/>
    <property type="molecule type" value="Genomic_DNA"/>
</dbReference>
<sequence length="215" mass="23364">MSIDNHSQTCALPDRDALRAQQLKELIDVRRALAEARRQERAAAVEYAATPDGAAETYRRFELASTESERAELREIYLAGLDLASQEYIQRQERNAASARDGDLQVVPVGQFTDPVARVLISHRVMATYRSGPAALSSGNVTVNLLILLPDSVTRRRTRLSARADLGIITGSLADIITTAWRDAKARARISELIGAAAANELAAAIAQRATAVRS</sequence>